<dbReference type="Gene3D" id="1.10.10.60">
    <property type="entry name" value="Homeodomain-like"/>
    <property type="match status" value="1"/>
</dbReference>
<keyword evidence="2 4" id="KW-0238">DNA-binding</keyword>
<dbReference type="InterPro" id="IPR001647">
    <property type="entry name" value="HTH_TetR"/>
</dbReference>
<organism evidence="6 7">
    <name type="scientific">Corynebacterium breve</name>
    <dbReference type="NCBI Taxonomy" id="3049799"/>
    <lineage>
        <taxon>Bacteria</taxon>
        <taxon>Bacillati</taxon>
        <taxon>Actinomycetota</taxon>
        <taxon>Actinomycetes</taxon>
        <taxon>Mycobacteriales</taxon>
        <taxon>Corynebacteriaceae</taxon>
        <taxon>Corynebacterium</taxon>
    </lineage>
</organism>
<keyword evidence="1" id="KW-0805">Transcription regulation</keyword>
<keyword evidence="3" id="KW-0804">Transcription</keyword>
<dbReference type="PANTHER" id="PTHR30055">
    <property type="entry name" value="HTH-TYPE TRANSCRIPTIONAL REGULATOR RUTR"/>
    <property type="match status" value="1"/>
</dbReference>
<dbReference type="Pfam" id="PF00440">
    <property type="entry name" value="TetR_N"/>
    <property type="match status" value="1"/>
</dbReference>
<protein>
    <submittedName>
        <fullName evidence="6">TetR family transcriptional regulator</fullName>
    </submittedName>
</protein>
<reference evidence="6 7" key="1">
    <citation type="submission" date="2023-05" db="EMBL/GenBank/DDBJ databases">
        <title>Corynebacterium suedekumii sp. nov. and Corynebacterium breve sp. nov. isolated from raw cow's milk.</title>
        <authorList>
            <person name="Baer M.K."/>
            <person name="Mehl L."/>
            <person name="Hellmuth R."/>
            <person name="Marke G."/>
            <person name="Lipski A."/>
        </authorList>
    </citation>
    <scope>NUCLEOTIDE SEQUENCE [LARGE SCALE GENOMIC DNA]</scope>
    <source>
        <strain evidence="6 7">R4</strain>
    </source>
</reference>
<evidence type="ECO:0000256" key="2">
    <source>
        <dbReference type="ARBA" id="ARBA00023125"/>
    </source>
</evidence>
<dbReference type="PROSITE" id="PS50977">
    <property type="entry name" value="HTH_TETR_2"/>
    <property type="match status" value="1"/>
</dbReference>
<dbReference type="SUPFAM" id="SSF46689">
    <property type="entry name" value="Homeodomain-like"/>
    <property type="match status" value="1"/>
</dbReference>
<dbReference type="RefSeq" id="WP_284823679.1">
    <property type="nucleotide sequence ID" value="NZ_CP126969.1"/>
</dbReference>
<accession>A0ABY8VB99</accession>
<name>A0ABY8VB99_9CORY</name>
<sequence length="193" mass="20899">MQLSRSYIVDAALEILDTYGFADMTMRRVATQLGVAPGALYWHISNKQELVAAIAEAIIEPIGVRLATTPLSPDELCTSLREFLLHHRDGAEVVAAAMSQPQSAVRLKIFEAVTSSISEYFDTQILSPSDIEAAATGLTHLTVGAAALHQAGLQFAEATGEEFDADNEWQSQNAVRLLLAGLRMKELESQNGK</sequence>
<feature type="DNA-binding region" description="H-T-H motif" evidence="4">
    <location>
        <begin position="25"/>
        <end position="44"/>
    </location>
</feature>
<evidence type="ECO:0000256" key="3">
    <source>
        <dbReference type="ARBA" id="ARBA00023163"/>
    </source>
</evidence>
<gene>
    <name evidence="6" type="ORF">QP027_07300</name>
</gene>
<evidence type="ECO:0000313" key="6">
    <source>
        <dbReference type="EMBL" id="WIM66939.1"/>
    </source>
</evidence>
<dbReference type="PANTHER" id="PTHR30055:SF151">
    <property type="entry name" value="TRANSCRIPTIONAL REGULATORY PROTEIN"/>
    <property type="match status" value="1"/>
</dbReference>
<dbReference type="InterPro" id="IPR050109">
    <property type="entry name" value="HTH-type_TetR-like_transc_reg"/>
</dbReference>
<dbReference type="Proteomes" id="UP001225598">
    <property type="component" value="Chromosome"/>
</dbReference>
<proteinExistence type="predicted"/>
<dbReference type="PRINTS" id="PR00455">
    <property type="entry name" value="HTHTETR"/>
</dbReference>
<dbReference type="Gene3D" id="1.10.357.10">
    <property type="entry name" value="Tetracycline Repressor, domain 2"/>
    <property type="match status" value="1"/>
</dbReference>
<feature type="domain" description="HTH tetR-type" evidence="5">
    <location>
        <begin position="2"/>
        <end position="62"/>
    </location>
</feature>
<evidence type="ECO:0000256" key="4">
    <source>
        <dbReference type="PROSITE-ProRule" id="PRU00335"/>
    </source>
</evidence>
<evidence type="ECO:0000256" key="1">
    <source>
        <dbReference type="ARBA" id="ARBA00023015"/>
    </source>
</evidence>
<evidence type="ECO:0000259" key="5">
    <source>
        <dbReference type="PROSITE" id="PS50977"/>
    </source>
</evidence>
<keyword evidence="7" id="KW-1185">Reference proteome</keyword>
<evidence type="ECO:0000313" key="7">
    <source>
        <dbReference type="Proteomes" id="UP001225598"/>
    </source>
</evidence>
<dbReference type="EMBL" id="CP126969">
    <property type="protein sequence ID" value="WIM66939.1"/>
    <property type="molecule type" value="Genomic_DNA"/>
</dbReference>
<dbReference type="InterPro" id="IPR009057">
    <property type="entry name" value="Homeodomain-like_sf"/>
</dbReference>